<organism evidence="4 5">
    <name type="scientific">Aromatoleum evansii</name>
    <name type="common">Azoarcus evansii</name>
    <dbReference type="NCBI Taxonomy" id="59406"/>
    <lineage>
        <taxon>Bacteria</taxon>
        <taxon>Pseudomonadati</taxon>
        <taxon>Pseudomonadota</taxon>
        <taxon>Betaproteobacteria</taxon>
        <taxon>Rhodocyclales</taxon>
        <taxon>Rhodocyclaceae</taxon>
        <taxon>Aromatoleum</taxon>
    </lineage>
</organism>
<keyword evidence="2" id="KW-0472">Membrane</keyword>
<keyword evidence="2" id="KW-0812">Transmembrane</keyword>
<dbReference type="Gene3D" id="2.20.200.10">
    <property type="entry name" value="Outer membrane efflux proteins (OEP)"/>
    <property type="match status" value="1"/>
</dbReference>
<accession>A0ABZ1ARE5</accession>
<proteinExistence type="inferred from homology"/>
<dbReference type="InterPro" id="IPR010131">
    <property type="entry name" value="MdtP/NodT-like"/>
</dbReference>
<evidence type="ECO:0000256" key="1">
    <source>
        <dbReference type="ARBA" id="ARBA00007613"/>
    </source>
</evidence>
<evidence type="ECO:0000313" key="4">
    <source>
        <dbReference type="EMBL" id="WRL48436.1"/>
    </source>
</evidence>
<gene>
    <name evidence="4" type="ORF">U5817_10395</name>
</gene>
<feature type="signal peptide" evidence="2">
    <location>
        <begin position="1"/>
        <end position="33"/>
    </location>
</feature>
<dbReference type="PANTHER" id="PTHR30203">
    <property type="entry name" value="OUTER MEMBRANE CATION EFFLUX PROTEIN"/>
    <property type="match status" value="1"/>
</dbReference>
<evidence type="ECO:0000313" key="5">
    <source>
        <dbReference type="Proteomes" id="UP001626593"/>
    </source>
</evidence>
<protein>
    <submittedName>
        <fullName evidence="4">Efflux transporter outer membrane subunit</fullName>
    </submittedName>
</protein>
<dbReference type="EMBL" id="CP141259">
    <property type="protein sequence ID" value="WRL48436.1"/>
    <property type="molecule type" value="Genomic_DNA"/>
</dbReference>
<dbReference type="PANTHER" id="PTHR30203:SF33">
    <property type="entry name" value="BLR4455 PROTEIN"/>
    <property type="match status" value="1"/>
</dbReference>
<comment type="subcellular location">
    <subcellularLocation>
        <location evidence="2">Cell membrane</location>
        <topology evidence="2">Lipid-anchor</topology>
    </subcellularLocation>
</comment>
<keyword evidence="2" id="KW-0449">Lipoprotein</keyword>
<keyword evidence="2" id="KW-0564">Palmitate</keyword>
<keyword evidence="5" id="KW-1185">Reference proteome</keyword>
<keyword evidence="3" id="KW-0175">Coiled coil</keyword>
<dbReference type="RefSeq" id="WP_407280677.1">
    <property type="nucleotide sequence ID" value="NZ_CP141259.1"/>
</dbReference>
<dbReference type="NCBIfam" id="TIGR01845">
    <property type="entry name" value="outer_NodT"/>
    <property type="match status" value="1"/>
</dbReference>
<evidence type="ECO:0000256" key="3">
    <source>
        <dbReference type="SAM" id="Coils"/>
    </source>
</evidence>
<dbReference type="Gene3D" id="1.20.1600.10">
    <property type="entry name" value="Outer membrane efflux proteins (OEP)"/>
    <property type="match status" value="1"/>
</dbReference>
<dbReference type="Pfam" id="PF02321">
    <property type="entry name" value="OEP"/>
    <property type="match status" value="2"/>
</dbReference>
<evidence type="ECO:0000256" key="2">
    <source>
        <dbReference type="RuleBase" id="RU362097"/>
    </source>
</evidence>
<sequence>MTLLTHLRTQPLRTALAPLLAALVLAGCATAPAIDPAALPSAPAAFKEGDGRWTHAFPAQVQADGAWWKTFSDPVLDGLVERALERNNSIQIAAARLAQSRALLQAADAQRAPQIGIGADATRQGGAITPAGGGAGNPLRAGANFAWELDLFGRLAQASKAASLDAGSREALLRNARLVVQADVARSYLALRALDAERALVRETVGAYRDTLALTERRFEAGDIAELDVARVRTELAATESDALALDRRRAEVEHALAVLVGDAASEFGLDAGEWNTALPVIPAGVPSTVLTRRPDIDAARQSMLAAQARVGVAQAAWFPDIALTGSGGFASTDLGDLFKWSARSWGIGALLSLPIFDGGRRDAGVRSANAELDAALAGYREQVLVAFKEVEDQLSSLRLLAEQGEAQGRAVTAASRATVLSDARYRNGLVSQLELLDARRSELRNRREALQVRSARYQATVGLVRALGGGWQTADAPPLAGRRAMGGSVGG</sequence>
<feature type="chain" id="PRO_5044994185" evidence="2">
    <location>
        <begin position="34"/>
        <end position="492"/>
    </location>
</feature>
<keyword evidence="2" id="KW-1134">Transmembrane beta strand</keyword>
<name>A0ABZ1ARE5_AROEV</name>
<dbReference type="InterPro" id="IPR003423">
    <property type="entry name" value="OMP_efflux"/>
</dbReference>
<feature type="coiled-coil region" evidence="3">
    <location>
        <begin position="434"/>
        <end position="461"/>
    </location>
</feature>
<reference evidence="4 5" key="1">
    <citation type="submission" date="2023-12" db="EMBL/GenBank/DDBJ databases">
        <title>A. evansii MAY27, complete genome.</title>
        <authorList>
            <person name="Wang Y."/>
        </authorList>
    </citation>
    <scope>NUCLEOTIDE SEQUENCE [LARGE SCALE GENOMIC DNA]</scope>
    <source>
        <strain evidence="4 5">MAY27</strain>
    </source>
</reference>
<dbReference type="Proteomes" id="UP001626593">
    <property type="component" value="Chromosome"/>
</dbReference>
<dbReference type="SUPFAM" id="SSF56954">
    <property type="entry name" value="Outer membrane efflux proteins (OEP)"/>
    <property type="match status" value="1"/>
</dbReference>
<comment type="similarity">
    <text evidence="1 2">Belongs to the outer membrane factor (OMF) (TC 1.B.17) family.</text>
</comment>
<keyword evidence="2" id="KW-0732">Signal</keyword>